<reference evidence="2 3" key="1">
    <citation type="submission" date="2020-08" db="EMBL/GenBank/DDBJ databases">
        <title>Genomic Encyclopedia of Type Strains, Phase III (KMG-III): the genomes of soil and plant-associated and newly described type strains.</title>
        <authorList>
            <person name="Whitman W."/>
        </authorList>
    </citation>
    <scope>NUCLEOTIDE SEQUENCE [LARGE SCALE GENOMIC DNA]</scope>
    <source>
        <strain evidence="2 3">CECT 8305</strain>
    </source>
</reference>
<sequence>MAGSYAGLKQGRRAQIDPSAPPCAWQVRN</sequence>
<comment type="caution">
    <text evidence="2">The sequence shown here is derived from an EMBL/GenBank/DDBJ whole genome shotgun (WGS) entry which is preliminary data.</text>
</comment>
<dbReference type="AlphaFoldDB" id="A0A7W9V0C5"/>
<gene>
    <name evidence="2" type="ORF">FHS42_005097</name>
</gene>
<feature type="region of interest" description="Disordered" evidence="1">
    <location>
        <begin position="1"/>
        <end position="29"/>
    </location>
</feature>
<protein>
    <submittedName>
        <fullName evidence="2">Uncharacterized protein</fullName>
    </submittedName>
</protein>
<organism evidence="2 3">
    <name type="scientific">Streptomyces zagrosensis</name>
    <dbReference type="NCBI Taxonomy" id="1042984"/>
    <lineage>
        <taxon>Bacteria</taxon>
        <taxon>Bacillati</taxon>
        <taxon>Actinomycetota</taxon>
        <taxon>Actinomycetes</taxon>
        <taxon>Kitasatosporales</taxon>
        <taxon>Streptomycetaceae</taxon>
        <taxon>Streptomyces</taxon>
    </lineage>
</organism>
<evidence type="ECO:0000256" key="1">
    <source>
        <dbReference type="SAM" id="MobiDB-lite"/>
    </source>
</evidence>
<evidence type="ECO:0000313" key="2">
    <source>
        <dbReference type="EMBL" id="MBB5938013.1"/>
    </source>
</evidence>
<dbReference type="Proteomes" id="UP000588098">
    <property type="component" value="Unassembled WGS sequence"/>
</dbReference>
<name>A0A7W9V0C5_9ACTN</name>
<evidence type="ECO:0000313" key="3">
    <source>
        <dbReference type="Proteomes" id="UP000588098"/>
    </source>
</evidence>
<keyword evidence="3" id="KW-1185">Reference proteome</keyword>
<accession>A0A7W9V0C5</accession>
<dbReference type="EMBL" id="JACHJL010000014">
    <property type="protein sequence ID" value="MBB5938013.1"/>
    <property type="molecule type" value="Genomic_DNA"/>
</dbReference>
<proteinExistence type="predicted"/>